<dbReference type="PANTHER" id="PTHR35006">
    <property type="entry name" value="GLYOXALASE FAMILY PROTEIN (AFU_ORTHOLOGUE AFUA_5G14830)"/>
    <property type="match status" value="1"/>
</dbReference>
<dbReference type="Pfam" id="PF00903">
    <property type="entry name" value="Glyoxalase"/>
    <property type="match status" value="1"/>
</dbReference>
<sequence length="130" mass="13741">MIDHVGLPVSDYPRSKQFYLAVMAAIDAGLVMEVSAADTGSEPAAGFGRGIKPDFWISPGTVGSPVHVALAATSRQQVDAFHRAALAAGARDHGAPGLRPHYHPDYYGAFVLDPDGHNIEAVCHCPEQHA</sequence>
<protein>
    <submittedName>
        <fullName evidence="2">Glyoxalase</fullName>
    </submittedName>
</protein>
<gene>
    <name evidence="2" type="ORF">ABB29_03825</name>
</gene>
<dbReference type="EMBL" id="LDJL01000004">
    <property type="protein sequence ID" value="KRG70970.1"/>
    <property type="molecule type" value="Genomic_DNA"/>
</dbReference>
<evidence type="ECO:0000313" key="3">
    <source>
        <dbReference type="Proteomes" id="UP000052052"/>
    </source>
</evidence>
<dbReference type="AlphaFoldDB" id="A0A0R0CX59"/>
<evidence type="ECO:0000313" key="2">
    <source>
        <dbReference type="EMBL" id="KRG70970.1"/>
    </source>
</evidence>
<accession>A0A0R0CX59</accession>
<dbReference type="PROSITE" id="PS51819">
    <property type="entry name" value="VOC"/>
    <property type="match status" value="1"/>
</dbReference>
<dbReference type="Proteomes" id="UP000052052">
    <property type="component" value="Unassembled WGS sequence"/>
</dbReference>
<dbReference type="RefSeq" id="WP_057657293.1">
    <property type="nucleotide sequence ID" value="NZ_LDJL01000004.1"/>
</dbReference>
<organism evidence="2 3">
    <name type="scientific">Pseudoxanthomonas dokdonensis</name>
    <dbReference type="NCBI Taxonomy" id="344882"/>
    <lineage>
        <taxon>Bacteria</taxon>
        <taxon>Pseudomonadati</taxon>
        <taxon>Pseudomonadota</taxon>
        <taxon>Gammaproteobacteria</taxon>
        <taxon>Lysobacterales</taxon>
        <taxon>Lysobacteraceae</taxon>
        <taxon>Pseudoxanthomonas</taxon>
    </lineage>
</organism>
<name>A0A0R0CX59_9GAMM</name>
<reference evidence="2 3" key="1">
    <citation type="submission" date="2015-05" db="EMBL/GenBank/DDBJ databases">
        <title>Genome sequencing and analysis of members of genus Stenotrophomonas.</title>
        <authorList>
            <person name="Patil P.P."/>
            <person name="Midha S."/>
            <person name="Patil P.B."/>
        </authorList>
    </citation>
    <scope>NUCLEOTIDE SEQUENCE [LARGE SCALE GENOMIC DNA]</scope>
    <source>
        <strain evidence="2 3">DSM 21858</strain>
    </source>
</reference>
<dbReference type="OrthoDB" id="9800438at2"/>
<dbReference type="InterPro" id="IPR029068">
    <property type="entry name" value="Glyas_Bleomycin-R_OHBP_Dase"/>
</dbReference>
<proteinExistence type="predicted"/>
<dbReference type="SUPFAM" id="SSF54593">
    <property type="entry name" value="Glyoxalase/Bleomycin resistance protein/Dihydroxybiphenyl dioxygenase"/>
    <property type="match status" value="1"/>
</dbReference>
<dbReference type="InterPro" id="IPR004360">
    <property type="entry name" value="Glyas_Fos-R_dOase_dom"/>
</dbReference>
<comment type="caution">
    <text evidence="2">The sequence shown here is derived from an EMBL/GenBank/DDBJ whole genome shotgun (WGS) entry which is preliminary data.</text>
</comment>
<dbReference type="PANTHER" id="PTHR35006:SF2">
    <property type="entry name" value="GLYOXALASE FAMILY PROTEIN (AFU_ORTHOLOGUE AFUA_5G14830)"/>
    <property type="match status" value="1"/>
</dbReference>
<evidence type="ECO:0000259" key="1">
    <source>
        <dbReference type="PROSITE" id="PS51819"/>
    </source>
</evidence>
<dbReference type="InterPro" id="IPR037523">
    <property type="entry name" value="VOC_core"/>
</dbReference>
<feature type="domain" description="VOC" evidence="1">
    <location>
        <begin position="1"/>
        <end position="124"/>
    </location>
</feature>
<dbReference type="CDD" id="cd07262">
    <property type="entry name" value="VOC_like"/>
    <property type="match status" value="1"/>
</dbReference>
<keyword evidence="3" id="KW-1185">Reference proteome</keyword>
<dbReference type="Gene3D" id="3.10.180.10">
    <property type="entry name" value="2,3-Dihydroxybiphenyl 1,2-Dioxygenase, domain 1"/>
    <property type="match status" value="1"/>
</dbReference>
<dbReference type="PATRIC" id="fig|344882.3.peg.2097"/>
<dbReference type="STRING" id="344882.ABB29_03825"/>